<dbReference type="Pfam" id="PF22117">
    <property type="entry name" value="Fer4_Nqo3"/>
    <property type="match status" value="1"/>
</dbReference>
<dbReference type="InterPro" id="IPR001041">
    <property type="entry name" value="2Fe-2S_ferredoxin-type"/>
</dbReference>
<dbReference type="FunFam" id="3.10.20.740:FF:000004">
    <property type="entry name" value="NADH-quinone oxidoreductase"/>
    <property type="match status" value="1"/>
</dbReference>
<dbReference type="GO" id="GO:0016020">
    <property type="term" value="C:membrane"/>
    <property type="evidence" value="ECO:0007669"/>
    <property type="project" value="UniProtKB-SubCell"/>
</dbReference>
<dbReference type="SUPFAM" id="SSF54862">
    <property type="entry name" value="4Fe-4S ferredoxins"/>
    <property type="match status" value="1"/>
</dbReference>
<dbReference type="PROSITE" id="PS51839">
    <property type="entry name" value="4FE4S_HC3"/>
    <property type="match status" value="1"/>
</dbReference>
<reference evidence="17 18" key="1">
    <citation type="journal article" name="Front. Microbiol.">
        <title>Sugar Metabolism of the First Thermophilic Planctomycete Thermogutta terrifontis: Comparative Genomic and Transcriptomic Approaches.</title>
        <authorList>
            <person name="Elcheninov A.G."/>
            <person name="Menzel P."/>
            <person name="Gudbergsdottir S.R."/>
            <person name="Slesarev A.I."/>
            <person name="Kadnikov V.V."/>
            <person name="Krogh A."/>
            <person name="Bonch-Osmolovskaya E.A."/>
            <person name="Peng X."/>
            <person name="Kublanov I.V."/>
        </authorList>
    </citation>
    <scope>NUCLEOTIDE SEQUENCE [LARGE SCALE GENOMIC DNA]</scope>
    <source>
        <strain evidence="17 18">R1</strain>
    </source>
</reference>
<dbReference type="Pfam" id="PF10588">
    <property type="entry name" value="NADH-G_4Fe-4S_3"/>
    <property type="match status" value="1"/>
</dbReference>
<dbReference type="PANTHER" id="PTHR43105">
    <property type="entry name" value="RESPIRATORY NITRATE REDUCTASE"/>
    <property type="match status" value="1"/>
</dbReference>
<evidence type="ECO:0000256" key="3">
    <source>
        <dbReference type="ARBA" id="ARBA00005404"/>
    </source>
</evidence>
<evidence type="ECO:0000256" key="7">
    <source>
        <dbReference type="ARBA" id="ARBA00022723"/>
    </source>
</evidence>
<dbReference type="SUPFAM" id="SSF53706">
    <property type="entry name" value="Formate dehydrogenase/DMSO reductase, domains 1-3"/>
    <property type="match status" value="1"/>
</dbReference>
<dbReference type="RefSeq" id="WP_095413994.1">
    <property type="nucleotide sequence ID" value="NZ_CP018477.1"/>
</dbReference>
<keyword evidence="8" id="KW-1278">Translocase</keyword>
<dbReference type="Pfam" id="PF13510">
    <property type="entry name" value="Fer2_4"/>
    <property type="match status" value="1"/>
</dbReference>
<evidence type="ECO:0000256" key="5">
    <source>
        <dbReference type="ARBA" id="ARBA00022714"/>
    </source>
</evidence>
<organism evidence="17 18">
    <name type="scientific">Thermogutta terrifontis</name>
    <dbReference type="NCBI Taxonomy" id="1331910"/>
    <lineage>
        <taxon>Bacteria</taxon>
        <taxon>Pseudomonadati</taxon>
        <taxon>Planctomycetota</taxon>
        <taxon>Planctomycetia</taxon>
        <taxon>Pirellulales</taxon>
        <taxon>Thermoguttaceae</taxon>
        <taxon>Thermogutta</taxon>
    </lineage>
</organism>
<dbReference type="GO" id="GO:0008137">
    <property type="term" value="F:NADH dehydrogenase (ubiquinone) activity"/>
    <property type="evidence" value="ECO:0007669"/>
    <property type="project" value="InterPro"/>
</dbReference>
<keyword evidence="12" id="KW-0472">Membrane</keyword>
<evidence type="ECO:0000256" key="2">
    <source>
        <dbReference type="ARBA" id="ARBA00004370"/>
    </source>
</evidence>
<keyword evidence="11" id="KW-0520">NAD</keyword>
<keyword evidence="9" id="KW-0408">Iron</keyword>
<dbReference type="Gene3D" id="3.10.20.740">
    <property type="match status" value="1"/>
</dbReference>
<evidence type="ECO:0000256" key="1">
    <source>
        <dbReference type="ARBA" id="ARBA00001966"/>
    </source>
</evidence>
<dbReference type="Gene3D" id="3.30.70.20">
    <property type="match status" value="1"/>
</dbReference>
<evidence type="ECO:0000259" key="15">
    <source>
        <dbReference type="PROSITE" id="PS51669"/>
    </source>
</evidence>
<evidence type="ECO:0000256" key="4">
    <source>
        <dbReference type="ARBA" id="ARBA00022485"/>
    </source>
</evidence>
<dbReference type="InterPro" id="IPR054351">
    <property type="entry name" value="NADH_UbQ_OxRdtase_ferredoxin"/>
</dbReference>
<dbReference type="PROSITE" id="PS00641">
    <property type="entry name" value="COMPLEX1_75K_1"/>
    <property type="match status" value="1"/>
</dbReference>
<name>A0A286RBQ1_9BACT</name>
<evidence type="ECO:0000256" key="9">
    <source>
        <dbReference type="ARBA" id="ARBA00023004"/>
    </source>
</evidence>
<gene>
    <name evidence="17" type="ORF">THTE_0773</name>
</gene>
<dbReference type="CDD" id="cd00207">
    <property type="entry name" value="fer2"/>
    <property type="match status" value="1"/>
</dbReference>
<comment type="cofactor">
    <cofactor evidence="1">
        <name>[4Fe-4S] cluster</name>
        <dbReference type="ChEBI" id="CHEBI:49883"/>
    </cofactor>
</comment>
<dbReference type="InterPro" id="IPR006963">
    <property type="entry name" value="Mopterin_OxRdtase_4Fe-4S_dom"/>
</dbReference>
<dbReference type="OrthoDB" id="9803192at2"/>
<evidence type="ECO:0000256" key="6">
    <source>
        <dbReference type="ARBA" id="ARBA00022719"/>
    </source>
</evidence>
<dbReference type="SMART" id="SM00929">
    <property type="entry name" value="NADH-G_4Fe-4S_3"/>
    <property type="match status" value="1"/>
</dbReference>
<dbReference type="KEGG" id="ttf:THTE_0773"/>
<protein>
    <submittedName>
        <fullName evidence="17">NADH-ubiquinone oxidoreductase chain G</fullName>
    </submittedName>
</protein>
<dbReference type="Gene3D" id="2.20.25.90">
    <property type="entry name" value="ADC-like domains"/>
    <property type="match status" value="1"/>
</dbReference>
<dbReference type="GO" id="GO:0051539">
    <property type="term" value="F:4 iron, 4 sulfur cluster binding"/>
    <property type="evidence" value="ECO:0007669"/>
    <property type="project" value="UniProtKB-KW"/>
</dbReference>
<feature type="domain" description="4Fe-4S Mo/W bis-MGD-type" evidence="15">
    <location>
        <begin position="226"/>
        <end position="282"/>
    </location>
</feature>
<dbReference type="GO" id="GO:0016491">
    <property type="term" value="F:oxidoreductase activity"/>
    <property type="evidence" value="ECO:0007669"/>
    <property type="project" value="InterPro"/>
</dbReference>
<dbReference type="GO" id="GO:0048038">
    <property type="term" value="F:quinone binding"/>
    <property type="evidence" value="ECO:0007669"/>
    <property type="project" value="UniProtKB-KW"/>
</dbReference>
<keyword evidence="18" id="KW-1185">Reference proteome</keyword>
<accession>A0A286RBQ1</accession>
<dbReference type="GO" id="GO:0051537">
    <property type="term" value="F:2 iron, 2 sulfur cluster binding"/>
    <property type="evidence" value="ECO:0007669"/>
    <property type="project" value="UniProtKB-KW"/>
</dbReference>
<dbReference type="EMBL" id="CP018477">
    <property type="protein sequence ID" value="ASV73375.1"/>
    <property type="molecule type" value="Genomic_DNA"/>
</dbReference>
<comment type="similarity">
    <text evidence="3">Belongs to the complex I 75 kDa subunit family.</text>
</comment>
<dbReference type="PANTHER" id="PTHR43105:SF10">
    <property type="entry name" value="NADH-QUINONE OXIDOREDUCTASE SUBUNIT G"/>
    <property type="match status" value="1"/>
</dbReference>
<evidence type="ECO:0000313" key="17">
    <source>
        <dbReference type="EMBL" id="ASV73375.1"/>
    </source>
</evidence>
<dbReference type="SMART" id="SM00926">
    <property type="entry name" value="Molybdop_Fe4S4"/>
    <property type="match status" value="1"/>
</dbReference>
<dbReference type="InterPro" id="IPR050123">
    <property type="entry name" value="Prok_molybdopt-oxidoreductase"/>
</dbReference>
<evidence type="ECO:0000256" key="10">
    <source>
        <dbReference type="ARBA" id="ARBA00023014"/>
    </source>
</evidence>
<dbReference type="GO" id="GO:0042773">
    <property type="term" value="P:ATP synthesis coupled electron transport"/>
    <property type="evidence" value="ECO:0007669"/>
    <property type="project" value="InterPro"/>
</dbReference>
<dbReference type="PROSITE" id="PS51669">
    <property type="entry name" value="4FE4S_MOW_BIS_MGD"/>
    <property type="match status" value="1"/>
</dbReference>
<dbReference type="Proteomes" id="UP000215086">
    <property type="component" value="Chromosome"/>
</dbReference>
<dbReference type="GO" id="GO:0046872">
    <property type="term" value="F:metal ion binding"/>
    <property type="evidence" value="ECO:0007669"/>
    <property type="project" value="UniProtKB-KW"/>
</dbReference>
<evidence type="ECO:0000259" key="16">
    <source>
        <dbReference type="PROSITE" id="PS51839"/>
    </source>
</evidence>
<dbReference type="InterPro" id="IPR019574">
    <property type="entry name" value="NADH_UbQ_OxRdtase_Gsu_4Fe4S-bd"/>
</dbReference>
<dbReference type="PROSITE" id="PS00643">
    <property type="entry name" value="COMPLEX1_75K_3"/>
    <property type="match status" value="1"/>
</dbReference>
<evidence type="ECO:0000256" key="8">
    <source>
        <dbReference type="ARBA" id="ARBA00022967"/>
    </source>
</evidence>
<feature type="domain" description="4Fe-4S His(Cys)3-ligated-type" evidence="16">
    <location>
        <begin position="90"/>
        <end position="129"/>
    </location>
</feature>
<sequence length="545" mass="60891">MPVVIVDGKEIEVRAGERLNAIEVAARAGVQIPHYCWHPGLSVVASCRMCLIEMGTRDPQTGNVVMLPKLVPACNTLVRDGMVIVTNTEKVARARAMVEEDLLLRHPIDCPICDKAGECRLQDYHFQYGQGERRADIRPITSRKRDIGDLFLFVDRCIMCSRCVRFTREISGTSELMIVNRGTHEEIDVLPDVPLHNKLSGNVVDLCPVGALADKDFLYRQRVWYLRRKASVCGLCATGCSIWIEENQDRVHRIKPRENMFVNKWWICNDGRYGYPFIHHPSRIRGVVRRTTSGQAAIGWTDALREIEEKVRTAARPAMCLSPFLTNEEAYLAARWMRNMHPDSVIALGPVPREGEDERFPGGFVISAEKCPNRLGVEAIAYGLGNGVLGWSDFLEEVAAGRIDRVIVLAGYIKPWLDESQAETVRKANWVALADLFPSPLSGKVDLLLGMATYAEHEGSYVNRSHRLQWLQRAVRPPLGSRCVGMVFWELSGRTGVYQPRMVLAELAAELPYFSAAAGEIPDVGVDLRVNQLAPSTAETQASTA</sequence>
<comment type="subcellular location">
    <subcellularLocation>
        <location evidence="2">Membrane</location>
    </subcellularLocation>
</comment>
<dbReference type="AlphaFoldDB" id="A0A286RBQ1"/>
<dbReference type="FunFam" id="3.30.70.20:FF:000002">
    <property type="entry name" value="NADH-ubiquinone oxidoreductase 75 kDa subunit"/>
    <property type="match status" value="1"/>
</dbReference>
<dbReference type="PROSITE" id="PS51085">
    <property type="entry name" value="2FE2S_FER_2"/>
    <property type="match status" value="1"/>
</dbReference>
<keyword evidence="4" id="KW-0004">4Fe-4S</keyword>
<feature type="domain" description="2Fe-2S ferredoxin-type" evidence="14">
    <location>
        <begin position="1"/>
        <end position="90"/>
    </location>
</feature>
<evidence type="ECO:0000259" key="14">
    <source>
        <dbReference type="PROSITE" id="PS51085"/>
    </source>
</evidence>
<comment type="cofactor">
    <cofactor evidence="13">
        <name>[2Fe-2S] cluster</name>
        <dbReference type="ChEBI" id="CHEBI:190135"/>
    </cofactor>
</comment>
<keyword evidence="17" id="KW-0830">Ubiquinone</keyword>
<dbReference type="InterPro" id="IPR000283">
    <property type="entry name" value="NADH_UbQ_OxRdtase_75kDa_su_CS"/>
</dbReference>
<evidence type="ECO:0000256" key="13">
    <source>
        <dbReference type="ARBA" id="ARBA00034078"/>
    </source>
</evidence>
<proteinExistence type="inferred from homology"/>
<dbReference type="Gene3D" id="3.40.50.740">
    <property type="match status" value="1"/>
</dbReference>
<evidence type="ECO:0000256" key="11">
    <source>
        <dbReference type="ARBA" id="ARBA00023027"/>
    </source>
</evidence>
<keyword evidence="6" id="KW-0874">Quinone</keyword>
<dbReference type="Pfam" id="PF04879">
    <property type="entry name" value="Molybdop_Fe4S4"/>
    <property type="match status" value="1"/>
</dbReference>
<evidence type="ECO:0000256" key="12">
    <source>
        <dbReference type="ARBA" id="ARBA00023136"/>
    </source>
</evidence>
<dbReference type="SUPFAM" id="SSF54292">
    <property type="entry name" value="2Fe-2S ferredoxin-like"/>
    <property type="match status" value="1"/>
</dbReference>
<keyword evidence="5" id="KW-0001">2Fe-2S</keyword>
<keyword evidence="7" id="KW-0479">Metal-binding</keyword>
<evidence type="ECO:0000313" key="18">
    <source>
        <dbReference type="Proteomes" id="UP000215086"/>
    </source>
</evidence>
<keyword evidence="10" id="KW-0411">Iron-sulfur</keyword>
<dbReference type="InterPro" id="IPR036010">
    <property type="entry name" value="2Fe-2S_ferredoxin-like_sf"/>
</dbReference>